<evidence type="ECO:0008006" key="4">
    <source>
        <dbReference type="Google" id="ProtNLM"/>
    </source>
</evidence>
<feature type="chain" id="PRO_5039589435" description="Lipoprotein" evidence="1">
    <location>
        <begin position="23"/>
        <end position="215"/>
    </location>
</feature>
<dbReference type="PROSITE" id="PS51257">
    <property type="entry name" value="PROKAR_LIPOPROTEIN"/>
    <property type="match status" value="1"/>
</dbReference>
<gene>
    <name evidence="2" type="ORF">EFBL_3065</name>
</gene>
<dbReference type="InterPro" id="IPR027304">
    <property type="entry name" value="Trigger_fact/SurA_dom_sf"/>
</dbReference>
<sequence>MIRIASLLFVSLLLLTGCGANQSPDGAAAISATVAAINGEPITQEDLDFYQLINRLQIAINLEAEKQKLQGKELAEAIKYWQSLEKVVSDRNNLLTQIIRLRAVSLLAKEKGHTASDSEVENEMQKVKEIYAQYPVATDLIKQYGEAKFWSKQRSQYQMIVLSKKVQQDVLNTVKQANPQAEGKEVNVLAQKKYEELLVSQMGTLKIEIHDKKTE</sequence>
<dbReference type="EMBL" id="BDUF01000095">
    <property type="protein sequence ID" value="GAX91396.1"/>
    <property type="molecule type" value="Genomic_DNA"/>
</dbReference>
<comment type="caution">
    <text evidence="2">The sequence shown here is derived from an EMBL/GenBank/DDBJ whole genome shotgun (WGS) entry which is preliminary data.</text>
</comment>
<proteinExistence type="predicted"/>
<feature type="signal peptide" evidence="1">
    <location>
        <begin position="1"/>
        <end position="22"/>
    </location>
</feature>
<dbReference type="Proteomes" id="UP000217785">
    <property type="component" value="Unassembled WGS sequence"/>
</dbReference>
<dbReference type="RefSeq" id="WP_096183148.1">
    <property type="nucleotide sequence ID" value="NZ_BDUF01000095.1"/>
</dbReference>
<reference evidence="3" key="1">
    <citation type="submission" date="2017-07" db="EMBL/GenBank/DDBJ databases">
        <title>Draft genome sequence of Effusibacillus lacus strain skLN1.</title>
        <authorList>
            <person name="Watanabe M."/>
            <person name="Kojima H."/>
            <person name="Fukui M."/>
        </authorList>
    </citation>
    <scope>NUCLEOTIDE SEQUENCE [LARGE SCALE GENOMIC DNA]</scope>
    <source>
        <strain evidence="3">skLN1</strain>
    </source>
</reference>
<dbReference type="AlphaFoldDB" id="A0A292YQD5"/>
<evidence type="ECO:0000256" key="1">
    <source>
        <dbReference type="SAM" id="SignalP"/>
    </source>
</evidence>
<keyword evidence="1" id="KW-0732">Signal</keyword>
<evidence type="ECO:0000313" key="2">
    <source>
        <dbReference type="EMBL" id="GAX91396.1"/>
    </source>
</evidence>
<accession>A0A292YQD5</accession>
<keyword evidence="3" id="KW-1185">Reference proteome</keyword>
<dbReference type="OrthoDB" id="2475673at2"/>
<organism evidence="2 3">
    <name type="scientific">Effusibacillus lacus</name>
    <dbReference type="NCBI Taxonomy" id="1348429"/>
    <lineage>
        <taxon>Bacteria</taxon>
        <taxon>Bacillati</taxon>
        <taxon>Bacillota</taxon>
        <taxon>Bacilli</taxon>
        <taxon>Bacillales</taxon>
        <taxon>Alicyclobacillaceae</taxon>
        <taxon>Effusibacillus</taxon>
    </lineage>
</organism>
<name>A0A292YQD5_9BACL</name>
<evidence type="ECO:0000313" key="3">
    <source>
        <dbReference type="Proteomes" id="UP000217785"/>
    </source>
</evidence>
<protein>
    <recommendedName>
        <fullName evidence="4">Lipoprotein</fullName>
    </recommendedName>
</protein>
<dbReference type="SUPFAM" id="SSF109998">
    <property type="entry name" value="Triger factor/SurA peptide-binding domain-like"/>
    <property type="match status" value="1"/>
</dbReference>